<dbReference type="PANTHER" id="PTHR12395:SF12">
    <property type="entry name" value="DECAPPING NUCLEASE"/>
    <property type="match status" value="1"/>
</dbReference>
<dbReference type="EC" id="3.6.1.-" evidence="1"/>
<dbReference type="InterPro" id="IPR013783">
    <property type="entry name" value="Ig-like_fold"/>
</dbReference>
<dbReference type="GO" id="GO:0034353">
    <property type="term" value="F:mRNA 5'-diphosphatase activity"/>
    <property type="evidence" value="ECO:0007669"/>
    <property type="project" value="TreeGrafter"/>
</dbReference>
<dbReference type="GO" id="GO:0005634">
    <property type="term" value="C:nucleus"/>
    <property type="evidence" value="ECO:0007669"/>
    <property type="project" value="UniProtKB-SubCell"/>
</dbReference>
<dbReference type="GO" id="GO:0046872">
    <property type="term" value="F:metal ion binding"/>
    <property type="evidence" value="ECO:0007669"/>
    <property type="project" value="UniProtKB-KW"/>
</dbReference>
<dbReference type="GO" id="GO:0000166">
    <property type="term" value="F:nucleotide binding"/>
    <property type="evidence" value="ECO:0007669"/>
    <property type="project" value="UniProtKB-KW"/>
</dbReference>
<comment type="caution">
    <text evidence="3">The sequence shown here is derived from an EMBL/GenBank/DDBJ whole genome shotgun (WGS) entry which is preliminary data.</text>
</comment>
<dbReference type="PROSITE" id="PS50202">
    <property type="entry name" value="MSP"/>
    <property type="match status" value="1"/>
</dbReference>
<dbReference type="GO" id="GO:0003723">
    <property type="term" value="F:RNA binding"/>
    <property type="evidence" value="ECO:0007669"/>
    <property type="project" value="UniProtKB-KW"/>
</dbReference>
<dbReference type="AlphaFoldDB" id="A0A2G5VP06"/>
<dbReference type="SUPFAM" id="SSF49354">
    <property type="entry name" value="PapD-like"/>
    <property type="match status" value="1"/>
</dbReference>
<keyword evidence="1" id="KW-0479">Metal-binding</keyword>
<dbReference type="InterPro" id="IPR008962">
    <property type="entry name" value="PapD-like_sf"/>
</dbReference>
<evidence type="ECO:0000313" key="3">
    <source>
        <dbReference type="EMBL" id="PIC53400.1"/>
    </source>
</evidence>
<comment type="subcellular location">
    <subcellularLocation>
        <location evidence="1">Nucleus</location>
    </subcellularLocation>
</comment>
<sequence length="464" mass="53774">MECVDTKIKVSTIDYYHRDGFMNVFCGQLPNKLNENRKYFEDPSLPVPPVYLAKKFPDSGAGELYMESLLKYIRQNPWTLNRKPQFVTTRQLLSFIAAEGSKLIKVSAIRMNGIIYLFKTNDDTYSLHSSNFSENYRHFMTKSSENEEFQADGIVRKGVFTAEIPKDQNEGGSWKVLYSGVVPAIDDNMRHYEMKVYNFGLRDGIWKRQSCKNFWQAVFSDSHSIIVGTREDKHLKAIRLLPRSEIPPTAAEAARNRIPMISDTDPDPKNPIWKVEDGEMKLQAFFHLVAGKLTNDGDEYVFFKPSGHIHWNTEQRTDPFLMEILTLYGPTPLNSEFFPEDPRMADMSQHFLFDEIQTLPNSKIYFNVPFNRSCFVRMTNVSMDSIAFKIASNHPDIKILPESGNLRPHEFTMVEVKIDEFSTNYIPSQIKIEWTDWIEGKSIDEILEANGLFRKKNIFVEFNQ</sequence>
<keyword evidence="1" id="KW-0539">Nucleus</keyword>
<dbReference type="GO" id="GO:0005829">
    <property type="term" value="C:cytosol"/>
    <property type="evidence" value="ECO:0007669"/>
    <property type="project" value="TreeGrafter"/>
</dbReference>
<dbReference type="GO" id="GO:0004518">
    <property type="term" value="F:nuclease activity"/>
    <property type="evidence" value="ECO:0007669"/>
    <property type="project" value="UniProtKB-KW"/>
</dbReference>
<keyword evidence="1" id="KW-0540">Nuclease</keyword>
<feature type="domain" description="MSP" evidence="2">
    <location>
        <begin position="355"/>
        <end position="464"/>
    </location>
</feature>
<evidence type="ECO:0000259" key="2">
    <source>
        <dbReference type="PROSITE" id="PS50202"/>
    </source>
</evidence>
<dbReference type="GO" id="GO:0000956">
    <property type="term" value="P:nuclear-transcribed mRNA catabolic process"/>
    <property type="evidence" value="ECO:0007669"/>
    <property type="project" value="TreeGrafter"/>
</dbReference>
<protein>
    <recommendedName>
        <fullName evidence="1">Decapping nuclease</fullName>
        <ecNumber evidence="1">3.6.1.-</ecNumber>
    </recommendedName>
</protein>
<proteinExistence type="inferred from homology"/>
<dbReference type="InterPro" id="IPR000535">
    <property type="entry name" value="MSP_dom"/>
</dbReference>
<comment type="function">
    <text evidence="1">Decapping enzyme for NAD-capped RNAs: specifically hydrolyzes the nicotinamide adenine dinucleotide (NAD) cap from a subset of RNAs by removing the entire NAD moiety from the 5'-end of an NAD-capped RNA.</text>
</comment>
<comment type="cofactor">
    <cofactor evidence="1">
        <name>a divalent metal cation</name>
        <dbReference type="ChEBI" id="CHEBI:60240"/>
    </cofactor>
</comment>
<keyword evidence="1" id="KW-0694">RNA-binding</keyword>
<dbReference type="EMBL" id="PDUG01000001">
    <property type="protein sequence ID" value="PIC53400.1"/>
    <property type="molecule type" value="Genomic_DNA"/>
</dbReference>
<dbReference type="InterPro" id="IPR039039">
    <property type="entry name" value="RAI1-like_fam"/>
</dbReference>
<dbReference type="OrthoDB" id="5872150at2759"/>
<gene>
    <name evidence="3" type="primary">Cnig_chr_I.g3119</name>
    <name evidence="3" type="ORF">B9Z55_003119</name>
</gene>
<dbReference type="GO" id="GO:0110155">
    <property type="term" value="P:NAD-cap decapping"/>
    <property type="evidence" value="ECO:0007669"/>
    <property type="project" value="TreeGrafter"/>
</dbReference>
<dbReference type="PANTHER" id="PTHR12395">
    <property type="entry name" value="DOM-3 RELATED"/>
    <property type="match status" value="1"/>
</dbReference>
<dbReference type="STRING" id="1611254.A0A2G5VP06"/>
<dbReference type="Proteomes" id="UP000230233">
    <property type="component" value="Chromosome I"/>
</dbReference>
<keyword evidence="1" id="KW-0378">Hydrolase</keyword>
<evidence type="ECO:0000256" key="1">
    <source>
        <dbReference type="RuleBase" id="RU367113"/>
    </source>
</evidence>
<dbReference type="Gene3D" id="2.60.40.10">
    <property type="entry name" value="Immunoglobulins"/>
    <property type="match status" value="1"/>
</dbReference>
<organism evidence="3 4">
    <name type="scientific">Caenorhabditis nigoni</name>
    <dbReference type="NCBI Taxonomy" id="1611254"/>
    <lineage>
        <taxon>Eukaryota</taxon>
        <taxon>Metazoa</taxon>
        <taxon>Ecdysozoa</taxon>
        <taxon>Nematoda</taxon>
        <taxon>Chromadorea</taxon>
        <taxon>Rhabditida</taxon>
        <taxon>Rhabditina</taxon>
        <taxon>Rhabditomorpha</taxon>
        <taxon>Rhabditoidea</taxon>
        <taxon>Rhabditidae</taxon>
        <taxon>Peloderinae</taxon>
        <taxon>Caenorhabditis</taxon>
    </lineage>
</organism>
<evidence type="ECO:0000313" key="4">
    <source>
        <dbReference type="Proteomes" id="UP000230233"/>
    </source>
</evidence>
<name>A0A2G5VP06_9PELO</name>
<reference evidence="4" key="1">
    <citation type="submission" date="2017-10" db="EMBL/GenBank/DDBJ databases">
        <title>Rapid genome shrinkage in a self-fertile nematode reveals novel sperm competition proteins.</title>
        <authorList>
            <person name="Yin D."/>
            <person name="Schwarz E.M."/>
            <person name="Thomas C.G."/>
            <person name="Felde R.L."/>
            <person name="Korf I.F."/>
            <person name="Cutter A.D."/>
            <person name="Schartner C.M."/>
            <person name="Ralston E.J."/>
            <person name="Meyer B.J."/>
            <person name="Haag E.S."/>
        </authorList>
    </citation>
    <scope>NUCLEOTIDE SEQUENCE [LARGE SCALE GENOMIC DNA]</scope>
    <source>
        <strain evidence="4">JU1422</strain>
    </source>
</reference>
<keyword evidence="4" id="KW-1185">Reference proteome</keyword>
<keyword evidence="1" id="KW-0547">Nucleotide-binding</keyword>
<comment type="similarity">
    <text evidence="1">Belongs to the DXO/Dom3Z family.</text>
</comment>
<accession>A0A2G5VP06</accession>